<feature type="compositionally biased region" description="Low complexity" evidence="1">
    <location>
        <begin position="175"/>
        <end position="185"/>
    </location>
</feature>
<dbReference type="AlphaFoldDB" id="A0A8J2KAN4"/>
<organism evidence="3 4">
    <name type="scientific">Allacma fusca</name>
    <dbReference type="NCBI Taxonomy" id="39272"/>
    <lineage>
        <taxon>Eukaryota</taxon>
        <taxon>Metazoa</taxon>
        <taxon>Ecdysozoa</taxon>
        <taxon>Arthropoda</taxon>
        <taxon>Hexapoda</taxon>
        <taxon>Collembola</taxon>
        <taxon>Symphypleona</taxon>
        <taxon>Sminthuridae</taxon>
        <taxon>Allacma</taxon>
    </lineage>
</organism>
<feature type="region of interest" description="Disordered" evidence="1">
    <location>
        <begin position="577"/>
        <end position="612"/>
    </location>
</feature>
<evidence type="ECO:0000259" key="2">
    <source>
        <dbReference type="Pfam" id="PF09607"/>
    </source>
</evidence>
<feature type="compositionally biased region" description="Polar residues" evidence="1">
    <location>
        <begin position="261"/>
        <end position="275"/>
    </location>
</feature>
<feature type="compositionally biased region" description="Low complexity" evidence="1">
    <location>
        <begin position="283"/>
        <end position="299"/>
    </location>
</feature>
<protein>
    <recommendedName>
        <fullName evidence="2">Brinker DNA-binding domain-containing protein</fullName>
    </recommendedName>
</protein>
<proteinExistence type="predicted"/>
<sequence length="804" mass="87722">MYVVVHISSPRSQKEQINPHWNPVQIDKRLEKRSSVGTKESKKAVDSSTGQKIRWKLSKTTCSISSSPAGAPTNKESHSSKGYKNIRNIKTNIVNSWKRKHPSENCKLSASLLNNITGTSGGGNSSARRIFTAEFKKSVVDAFTHDPECIGNQRATARKFRIHRRQVQKWIQQRSPVKVSSSDDPPNTEVPLPPSSGLRSPPKSVMANAINTLLSLRDSVRIKAPWSPQNPSSQTITAALNLGLLSNSASMLHEMDPSPPLNQSINNSKNATQARQESHRSPRISPQSSNSISPSNRNQGSRQYSGNSNGLNNDTDLLTPSEIIDELTYLYPQEDFTLLRKACLKNEITLTKLSTRLAYCYPTTMTPSPSGPNSNGNENGSLKDDFMTQQTLQLIKQQNEYVQMLQQSGVSLPVFPSDMTMAGGLNLSNMADSHHSSSKYPSWFHPLAQAAAAAAAGINIPTGNGGSGNANGKKKNDHLFLSPKTPALSSNKPKTVAAALAASRHSPNIIGSLVGNGKSKKPALPRKRQQRQKPSTITRPSLVMMEDEIDPSTMVETTTTVPPDYGMDLSTVSFKGNDLTSSSKRSKNEPLYSHVEIPQMSSPDSNTKSNGHNLLNAASLTLENYLRNVLPTKKSPNNSTEPDPITTTLSESDKKKQHVLDAFNDDPEVAGDARGVARKFGLNIRVVLKWLREGPSKSLPALPPLLGKTNGINSILDANMLTDLNLNLNLTNEQLLTNGDSHSKGGSFISANIQKKHLPNKRKNTKPNQICDFQNDDLPDDADTVPLDMVVPIKKRRVSNSNAC</sequence>
<dbReference type="Pfam" id="PF09607">
    <property type="entry name" value="BrkDBD"/>
    <property type="match status" value="1"/>
</dbReference>
<feature type="region of interest" description="Disordered" evidence="1">
    <location>
        <begin position="251"/>
        <end position="314"/>
    </location>
</feature>
<feature type="region of interest" description="Disordered" evidence="1">
    <location>
        <begin position="630"/>
        <end position="653"/>
    </location>
</feature>
<feature type="region of interest" description="Disordered" evidence="1">
    <location>
        <begin position="62"/>
        <end position="81"/>
    </location>
</feature>
<comment type="caution">
    <text evidence="3">The sequence shown here is derived from an EMBL/GenBank/DDBJ whole genome shotgun (WGS) entry which is preliminary data.</text>
</comment>
<evidence type="ECO:0000313" key="4">
    <source>
        <dbReference type="Proteomes" id="UP000708208"/>
    </source>
</evidence>
<evidence type="ECO:0000313" key="3">
    <source>
        <dbReference type="EMBL" id="CAG7732592.1"/>
    </source>
</evidence>
<reference evidence="3" key="1">
    <citation type="submission" date="2021-06" db="EMBL/GenBank/DDBJ databases">
        <authorList>
            <person name="Hodson N. C."/>
            <person name="Mongue J. A."/>
            <person name="Jaron S. K."/>
        </authorList>
    </citation>
    <scope>NUCLEOTIDE SEQUENCE</scope>
</reference>
<accession>A0A8J2KAN4</accession>
<dbReference type="InterPro" id="IPR018586">
    <property type="entry name" value="Brinker_DNA-bd"/>
</dbReference>
<feature type="region of interest" description="Disordered" evidence="1">
    <location>
        <begin position="510"/>
        <end position="537"/>
    </location>
</feature>
<feature type="compositionally biased region" description="Polar residues" evidence="1">
    <location>
        <begin position="599"/>
        <end position="612"/>
    </location>
</feature>
<feature type="compositionally biased region" description="Polar residues" evidence="1">
    <location>
        <begin position="300"/>
        <end position="314"/>
    </location>
</feature>
<dbReference type="Proteomes" id="UP000708208">
    <property type="component" value="Unassembled WGS sequence"/>
</dbReference>
<name>A0A8J2KAN4_9HEXA</name>
<gene>
    <name evidence="3" type="ORF">AFUS01_LOCUS21101</name>
</gene>
<feature type="compositionally biased region" description="Basic residues" evidence="1">
    <location>
        <begin position="518"/>
        <end position="531"/>
    </location>
</feature>
<dbReference type="EMBL" id="CAJVCH010234543">
    <property type="protein sequence ID" value="CAG7732592.1"/>
    <property type="molecule type" value="Genomic_DNA"/>
</dbReference>
<feature type="compositionally biased region" description="Polar residues" evidence="1">
    <location>
        <begin position="634"/>
        <end position="650"/>
    </location>
</feature>
<feature type="region of interest" description="Disordered" evidence="1">
    <location>
        <begin position="465"/>
        <end position="491"/>
    </location>
</feature>
<keyword evidence="4" id="KW-1185">Reference proteome</keyword>
<feature type="region of interest" description="Disordered" evidence="1">
    <location>
        <begin position="169"/>
        <end position="203"/>
    </location>
</feature>
<evidence type="ECO:0000256" key="1">
    <source>
        <dbReference type="SAM" id="MobiDB-lite"/>
    </source>
</evidence>
<feature type="domain" description="Brinker DNA-binding" evidence="2">
    <location>
        <begin position="127"/>
        <end position="178"/>
    </location>
</feature>
<dbReference type="OrthoDB" id="7764420at2759"/>